<reference evidence="1" key="1">
    <citation type="journal article" date="2021" name="Proc. Natl. Acad. Sci. U.S.A.">
        <title>A Catalog of Tens of Thousands of Viruses from Human Metagenomes Reveals Hidden Associations with Chronic Diseases.</title>
        <authorList>
            <person name="Tisza M.J."/>
            <person name="Buck C.B."/>
        </authorList>
    </citation>
    <scope>NUCLEOTIDE SEQUENCE</scope>
    <source>
        <strain evidence="1">CtwzP10</strain>
    </source>
</reference>
<name>A0A8S5M8G0_9VIRU</name>
<organism evidence="1">
    <name type="scientific">Microviridae sp. ctwzP10</name>
    <dbReference type="NCBI Taxonomy" id="2826746"/>
    <lineage>
        <taxon>Viruses</taxon>
        <taxon>Monodnaviria</taxon>
        <taxon>Sangervirae</taxon>
        <taxon>Phixviricota</taxon>
        <taxon>Malgrandaviricetes</taxon>
        <taxon>Petitvirales</taxon>
        <taxon>Microviridae</taxon>
    </lineage>
</organism>
<proteinExistence type="predicted"/>
<sequence length="59" mass="6966">MNTINRLSVKALRELEEIGSYDTAKYRYVINRSNGRCYRINKELLGTTETLDPENWVEQ</sequence>
<evidence type="ECO:0000313" key="1">
    <source>
        <dbReference type="EMBL" id="DAD78518.1"/>
    </source>
</evidence>
<accession>A0A8S5M8G0</accession>
<protein>
    <submittedName>
        <fullName evidence="1">Uncharacterized protein</fullName>
    </submittedName>
</protein>
<dbReference type="EMBL" id="BK014845">
    <property type="protein sequence ID" value="DAD78518.1"/>
    <property type="molecule type" value="Genomic_DNA"/>
</dbReference>